<evidence type="ECO:0000259" key="5">
    <source>
        <dbReference type="PROSITE" id="PS50850"/>
    </source>
</evidence>
<accession>A0A1Y5SQU7</accession>
<feature type="transmembrane region" description="Helical" evidence="4">
    <location>
        <begin position="218"/>
        <end position="242"/>
    </location>
</feature>
<feature type="transmembrane region" description="Helical" evidence="4">
    <location>
        <begin position="284"/>
        <end position="302"/>
    </location>
</feature>
<dbReference type="EMBL" id="FWFZ01000007">
    <property type="protein sequence ID" value="SLN43228.1"/>
    <property type="molecule type" value="Genomic_DNA"/>
</dbReference>
<dbReference type="GO" id="GO:0022857">
    <property type="term" value="F:transmembrane transporter activity"/>
    <property type="evidence" value="ECO:0007669"/>
    <property type="project" value="InterPro"/>
</dbReference>
<dbReference type="Proteomes" id="UP000193900">
    <property type="component" value="Unassembled WGS sequence"/>
</dbReference>
<keyword evidence="1 4" id="KW-0812">Transmembrane</keyword>
<dbReference type="PROSITE" id="PS50850">
    <property type="entry name" value="MFS"/>
    <property type="match status" value="1"/>
</dbReference>
<sequence length="405" mass="42137">MRSAGSAADASPRYRWTVLAVTTIILAVTMGQIVNGLSVYFVPMSESEGWGRGDIALINSSGLLGLALGSLVMGFASERFGVRPVVLMGIATVGAMTMLASWATDLWQFYVLYFIAGALGGSAISAPLMALVGNWFAAGAGLAIGIASAGQALGQGGVPFTGALLIEAMGWRGAMMTQGIVTLLVLLPVGLLLRDPPVVKGAAAASEETPSGLPNTVIMLWIALATVFCCTCMAVPLMHLVPLIQGRGFSAPEASGVLFVMLLTAIVGRVAFGKLTDIIGALPAYLTASAWQTVMVFGFYFIDRIGVFYAYAVVYGFGYAGVMTTIIVTTRNLTAPARRASSLGVVMAFAYAGHGLGGWQGGVFFDQTGAYQWTFANAAIAGVINLAIVSALWLTIHRRPSPALA</sequence>
<dbReference type="InterPro" id="IPR020846">
    <property type="entry name" value="MFS_dom"/>
</dbReference>
<dbReference type="InterPro" id="IPR036259">
    <property type="entry name" value="MFS_trans_sf"/>
</dbReference>
<feature type="transmembrane region" description="Helical" evidence="4">
    <location>
        <begin position="16"/>
        <end position="43"/>
    </location>
</feature>
<feature type="transmembrane region" description="Helical" evidence="4">
    <location>
        <begin position="371"/>
        <end position="396"/>
    </location>
</feature>
<feature type="transmembrane region" description="Helical" evidence="4">
    <location>
        <begin position="85"/>
        <end position="103"/>
    </location>
</feature>
<evidence type="ECO:0000256" key="2">
    <source>
        <dbReference type="ARBA" id="ARBA00022989"/>
    </source>
</evidence>
<dbReference type="OrthoDB" id="9793415at2"/>
<dbReference type="Gene3D" id="1.20.1250.20">
    <property type="entry name" value="MFS general substrate transporter like domains"/>
    <property type="match status" value="2"/>
</dbReference>
<dbReference type="Pfam" id="PF07690">
    <property type="entry name" value="MFS_1"/>
    <property type="match status" value="1"/>
</dbReference>
<organism evidence="6 7">
    <name type="scientific">Roseisalinus antarcticus</name>
    <dbReference type="NCBI Taxonomy" id="254357"/>
    <lineage>
        <taxon>Bacteria</taxon>
        <taxon>Pseudomonadati</taxon>
        <taxon>Pseudomonadota</taxon>
        <taxon>Alphaproteobacteria</taxon>
        <taxon>Rhodobacterales</taxon>
        <taxon>Roseobacteraceae</taxon>
        <taxon>Roseisalinus</taxon>
    </lineage>
</organism>
<evidence type="ECO:0000256" key="1">
    <source>
        <dbReference type="ARBA" id="ARBA00022692"/>
    </source>
</evidence>
<feature type="transmembrane region" description="Helical" evidence="4">
    <location>
        <begin position="55"/>
        <end position="73"/>
    </location>
</feature>
<proteinExistence type="predicted"/>
<dbReference type="PANTHER" id="PTHR11360:SF290">
    <property type="entry name" value="MONOCARBOXYLATE MFS PERMEASE"/>
    <property type="match status" value="1"/>
</dbReference>
<evidence type="ECO:0000256" key="3">
    <source>
        <dbReference type="ARBA" id="ARBA00023136"/>
    </source>
</evidence>
<feature type="transmembrane region" description="Helical" evidence="4">
    <location>
        <begin position="340"/>
        <end position="359"/>
    </location>
</feature>
<feature type="domain" description="Major facilitator superfamily (MFS) profile" evidence="5">
    <location>
        <begin position="15"/>
        <end position="399"/>
    </location>
</feature>
<dbReference type="AlphaFoldDB" id="A0A1Y5SQU7"/>
<feature type="transmembrane region" description="Helical" evidence="4">
    <location>
        <begin position="308"/>
        <end position="328"/>
    </location>
</feature>
<gene>
    <name evidence="6" type="primary">yhjX</name>
    <name evidence="6" type="ORF">ROA7023_01761</name>
</gene>
<evidence type="ECO:0000256" key="4">
    <source>
        <dbReference type="SAM" id="Phobius"/>
    </source>
</evidence>
<dbReference type="SUPFAM" id="SSF103473">
    <property type="entry name" value="MFS general substrate transporter"/>
    <property type="match status" value="1"/>
</dbReference>
<dbReference type="RefSeq" id="WP_085878632.1">
    <property type="nucleotide sequence ID" value="NZ_FWFZ01000007.1"/>
</dbReference>
<dbReference type="InterPro" id="IPR050327">
    <property type="entry name" value="Proton-linked_MCT"/>
</dbReference>
<reference evidence="6 7" key="1">
    <citation type="submission" date="2017-03" db="EMBL/GenBank/DDBJ databases">
        <authorList>
            <person name="Afonso C.L."/>
            <person name="Miller P.J."/>
            <person name="Scott M.A."/>
            <person name="Spackman E."/>
            <person name="Goraichik I."/>
            <person name="Dimitrov K.M."/>
            <person name="Suarez D.L."/>
            <person name="Swayne D.E."/>
        </authorList>
    </citation>
    <scope>NUCLEOTIDE SEQUENCE [LARGE SCALE GENOMIC DNA]</scope>
    <source>
        <strain evidence="6 7">CECT 7023</strain>
    </source>
</reference>
<feature type="transmembrane region" description="Helical" evidence="4">
    <location>
        <begin position="109"/>
        <end position="128"/>
    </location>
</feature>
<evidence type="ECO:0000313" key="7">
    <source>
        <dbReference type="Proteomes" id="UP000193900"/>
    </source>
</evidence>
<dbReference type="InterPro" id="IPR011701">
    <property type="entry name" value="MFS"/>
</dbReference>
<keyword evidence="3 4" id="KW-0472">Membrane</keyword>
<protein>
    <submittedName>
        <fullName evidence="6">Putative MFS-type transporter YhjX</fullName>
    </submittedName>
</protein>
<evidence type="ECO:0000313" key="6">
    <source>
        <dbReference type="EMBL" id="SLN43228.1"/>
    </source>
</evidence>
<dbReference type="PANTHER" id="PTHR11360">
    <property type="entry name" value="MONOCARBOXYLATE TRANSPORTER"/>
    <property type="match status" value="1"/>
</dbReference>
<name>A0A1Y5SQU7_9RHOB</name>
<feature type="transmembrane region" description="Helical" evidence="4">
    <location>
        <begin position="174"/>
        <end position="193"/>
    </location>
</feature>
<feature type="transmembrane region" description="Helical" evidence="4">
    <location>
        <begin position="254"/>
        <end position="272"/>
    </location>
</feature>
<keyword evidence="2 4" id="KW-1133">Transmembrane helix</keyword>
<keyword evidence="7" id="KW-1185">Reference proteome</keyword>